<protein>
    <submittedName>
        <fullName evidence="2">Uncharacterized protein</fullName>
    </submittedName>
</protein>
<proteinExistence type="predicted"/>
<evidence type="ECO:0000313" key="3">
    <source>
        <dbReference type="EMBL" id="KAF2618346.1"/>
    </source>
</evidence>
<evidence type="ECO:0000313" key="2">
    <source>
        <dbReference type="EMBL" id="KAF2589794.1"/>
    </source>
</evidence>
<feature type="region of interest" description="Disordered" evidence="1">
    <location>
        <begin position="48"/>
        <end position="151"/>
    </location>
</feature>
<evidence type="ECO:0000256" key="1">
    <source>
        <dbReference type="SAM" id="MobiDB-lite"/>
    </source>
</evidence>
<dbReference type="EMBL" id="QGKW02000007">
    <property type="protein sequence ID" value="KAF2618346.1"/>
    <property type="molecule type" value="Genomic_DNA"/>
</dbReference>
<feature type="compositionally biased region" description="Basic and acidic residues" evidence="1">
    <location>
        <begin position="54"/>
        <end position="67"/>
    </location>
</feature>
<feature type="compositionally biased region" description="Basic and acidic residues" evidence="1">
    <location>
        <begin position="87"/>
        <end position="104"/>
    </location>
</feature>
<name>A0A3N6R610_BRACR</name>
<accession>A0A3N6R610</accession>
<sequence>MGKELLCLSPLHLLSTVMNKNNLAAIDPYGSNTGLIDAGTAAFLQTPMSSQGDHATERSNEPTERELGSCLFKNESQPHRGGGIVDSDTRDSSTEEEGGEKSDEGVPGNNSQGTEERMVDEFENPPALTTDGTGGASHQLGARVVEEDPDRAEDLPRVLLLFLLSFLFLAL</sequence>
<dbReference type="Proteomes" id="UP000712281">
    <property type="component" value="Unassembled WGS sequence"/>
</dbReference>
<reference evidence="2" key="1">
    <citation type="submission" date="2019-12" db="EMBL/GenBank/DDBJ databases">
        <title>Genome sequencing and annotation of Brassica cretica.</title>
        <authorList>
            <person name="Studholme D.J."/>
            <person name="Sarris P.F."/>
        </authorList>
    </citation>
    <scope>NUCLEOTIDE SEQUENCE</scope>
    <source>
        <strain evidence="3">PFS-001/15</strain>
        <strain evidence="2">PFS-102/07</strain>
        <tissue evidence="2">Leaf</tissue>
    </source>
</reference>
<dbReference type="AlphaFoldDB" id="A0A3N6R610"/>
<gene>
    <name evidence="3" type="ORF">F2Q68_00040216</name>
    <name evidence="2" type="ORF">F2Q70_00038548</name>
</gene>
<dbReference type="EMBL" id="QGKY02000190">
    <property type="protein sequence ID" value="KAF2589794.1"/>
    <property type="molecule type" value="Genomic_DNA"/>
</dbReference>
<comment type="caution">
    <text evidence="2">The sequence shown here is derived from an EMBL/GenBank/DDBJ whole genome shotgun (WGS) entry which is preliminary data.</text>
</comment>
<organism evidence="2">
    <name type="scientific">Brassica cretica</name>
    <name type="common">Mustard</name>
    <dbReference type="NCBI Taxonomy" id="69181"/>
    <lineage>
        <taxon>Eukaryota</taxon>
        <taxon>Viridiplantae</taxon>
        <taxon>Streptophyta</taxon>
        <taxon>Embryophyta</taxon>
        <taxon>Tracheophyta</taxon>
        <taxon>Spermatophyta</taxon>
        <taxon>Magnoliopsida</taxon>
        <taxon>eudicotyledons</taxon>
        <taxon>Gunneridae</taxon>
        <taxon>Pentapetalae</taxon>
        <taxon>rosids</taxon>
        <taxon>malvids</taxon>
        <taxon>Brassicales</taxon>
        <taxon>Brassicaceae</taxon>
        <taxon>Brassiceae</taxon>
        <taxon>Brassica</taxon>
    </lineage>
</organism>